<comment type="catalytic activity">
    <reaction evidence="10">
        <text>isopentenyl diphosphate = dimethylallyl diphosphate</text>
        <dbReference type="Rhea" id="RHEA:23284"/>
        <dbReference type="ChEBI" id="CHEBI:57623"/>
        <dbReference type="ChEBI" id="CHEBI:128769"/>
        <dbReference type="EC" id="5.3.3.2"/>
    </reaction>
</comment>
<dbReference type="InterPro" id="IPR011876">
    <property type="entry name" value="IsopentenylPP_isomerase_typ1"/>
</dbReference>
<evidence type="ECO:0000256" key="11">
    <source>
        <dbReference type="PIRSR" id="PIRSR018427-1"/>
    </source>
</evidence>
<dbReference type="PROSITE" id="PS51462">
    <property type="entry name" value="NUDIX"/>
    <property type="match status" value="1"/>
</dbReference>
<dbReference type="PIRSF" id="PIRSF018427">
    <property type="entry name" value="Isopntndiph_ism"/>
    <property type="match status" value="1"/>
</dbReference>
<keyword evidence="4 10" id="KW-0963">Cytoplasm</keyword>
<evidence type="ECO:0000256" key="3">
    <source>
        <dbReference type="ARBA" id="ARBA00012057"/>
    </source>
</evidence>
<dbReference type="CDD" id="cd02885">
    <property type="entry name" value="NUDIX_IPP_Isomerase"/>
    <property type="match status" value="1"/>
</dbReference>
<dbReference type="SUPFAM" id="SSF55811">
    <property type="entry name" value="Nudix"/>
    <property type="match status" value="1"/>
</dbReference>
<feature type="domain" description="Nudix hydrolase" evidence="12">
    <location>
        <begin position="32"/>
        <end position="171"/>
    </location>
</feature>
<feature type="active site" evidence="10 11">
    <location>
        <position position="69"/>
    </location>
</feature>
<evidence type="ECO:0000256" key="10">
    <source>
        <dbReference type="HAMAP-Rule" id="MF_00202"/>
    </source>
</evidence>
<gene>
    <name evidence="10 14" type="primary">idi</name>
    <name evidence="13" type="ORF">OS125_03155</name>
    <name evidence="14" type="ORF">OS129_00040</name>
</gene>
<dbReference type="GO" id="GO:0008299">
    <property type="term" value="P:isoprenoid biosynthetic process"/>
    <property type="evidence" value="ECO:0007669"/>
    <property type="project" value="UniProtKB-UniRule"/>
</dbReference>
<evidence type="ECO:0000256" key="5">
    <source>
        <dbReference type="ARBA" id="ARBA00022723"/>
    </source>
</evidence>
<comment type="cofactor">
    <cofactor evidence="10">
        <name>Mg(2+)</name>
        <dbReference type="ChEBI" id="CHEBI:18420"/>
    </cofactor>
    <text evidence="10">Binds 1 Mg(2+) ion per subunit. The magnesium ion binds only when substrate is bound.</text>
</comment>
<dbReference type="EMBL" id="JAPMKU010000001">
    <property type="protein sequence ID" value="MCX7467273.1"/>
    <property type="molecule type" value="Genomic_DNA"/>
</dbReference>
<evidence type="ECO:0000313" key="15">
    <source>
        <dbReference type="Proteomes" id="UP001071478"/>
    </source>
</evidence>
<keyword evidence="6 10" id="KW-0460">Magnesium</keyword>
<comment type="function">
    <text evidence="10">Catalyzes the 1,3-allylic rearrangement of the homoallylic substrate isopentenyl (IPP) to its highly electrophilic allylic isomer, dimethylallyl diphosphate (DMAPP).</text>
</comment>
<evidence type="ECO:0000256" key="2">
    <source>
        <dbReference type="ARBA" id="ARBA00007579"/>
    </source>
</evidence>
<dbReference type="RefSeq" id="WP_248085922.1">
    <property type="nucleotide sequence ID" value="NZ_JALNJA010000001.1"/>
</dbReference>
<keyword evidence="9 10" id="KW-0413">Isomerase</keyword>
<dbReference type="Pfam" id="PF00293">
    <property type="entry name" value="NUDIX"/>
    <property type="match status" value="1"/>
</dbReference>
<dbReference type="EC" id="5.3.3.2" evidence="3 10"/>
<name>A0A9Q4C7X2_9CORY</name>
<keyword evidence="7 10" id="KW-0464">Manganese</keyword>
<dbReference type="NCBIfam" id="NF002995">
    <property type="entry name" value="PRK03759.1"/>
    <property type="match status" value="1"/>
</dbReference>
<comment type="caution">
    <text evidence="14">The sequence shown here is derived from an EMBL/GenBank/DDBJ whole genome shotgun (WGS) entry which is preliminary data.</text>
</comment>
<feature type="binding site" evidence="10">
    <location>
        <position position="34"/>
    </location>
    <ligand>
        <name>Mn(2+)</name>
        <dbReference type="ChEBI" id="CHEBI:29035"/>
    </ligand>
</feature>
<dbReference type="PANTHER" id="PTHR10885">
    <property type="entry name" value="ISOPENTENYL-DIPHOSPHATE DELTA-ISOMERASE"/>
    <property type="match status" value="1"/>
</dbReference>
<evidence type="ECO:0000256" key="6">
    <source>
        <dbReference type="ARBA" id="ARBA00022842"/>
    </source>
</evidence>
<organism evidence="14 15">
    <name type="scientific">Corynebacterium pygosceleis</name>
    <dbReference type="NCBI Taxonomy" id="2800406"/>
    <lineage>
        <taxon>Bacteria</taxon>
        <taxon>Bacillati</taxon>
        <taxon>Actinomycetota</taxon>
        <taxon>Actinomycetes</taxon>
        <taxon>Mycobacteriales</taxon>
        <taxon>Corynebacteriaceae</taxon>
        <taxon>Corynebacterium</taxon>
    </lineage>
</organism>
<reference evidence="14" key="1">
    <citation type="submission" date="2022-11" db="EMBL/GenBank/DDBJ databases">
        <title>Corynebacterium sp. isolated from Penguins.</title>
        <authorList>
            <person name="Sedlar K."/>
            <person name="Svec P."/>
        </authorList>
    </citation>
    <scope>NUCLEOTIDE SEQUENCE</scope>
    <source>
        <strain evidence="13">P7003</strain>
        <strain evidence="14">P7374</strain>
    </source>
</reference>
<keyword evidence="16" id="KW-1185">Reference proteome</keyword>
<evidence type="ECO:0000313" key="16">
    <source>
        <dbReference type="Proteomes" id="UP001081709"/>
    </source>
</evidence>
<feature type="binding site" evidence="10">
    <location>
        <position position="71"/>
    </location>
    <ligand>
        <name>Mn(2+)</name>
        <dbReference type="ChEBI" id="CHEBI:29035"/>
    </ligand>
</feature>
<dbReference type="GO" id="GO:0046872">
    <property type="term" value="F:metal ion binding"/>
    <property type="evidence" value="ECO:0007669"/>
    <property type="project" value="UniProtKB-KW"/>
</dbReference>
<feature type="binding site" evidence="10">
    <location>
        <position position="27"/>
    </location>
    <ligand>
        <name>Mn(2+)</name>
        <dbReference type="ChEBI" id="CHEBI:29035"/>
    </ligand>
</feature>
<comment type="cofactor">
    <cofactor evidence="10">
        <name>Mn(2+)</name>
        <dbReference type="ChEBI" id="CHEBI:29035"/>
    </cofactor>
    <text evidence="10">Binds 1 Mn(2+) ion per subunit.</text>
</comment>
<dbReference type="InterPro" id="IPR000086">
    <property type="entry name" value="NUDIX_hydrolase_dom"/>
</dbReference>
<dbReference type="NCBIfam" id="TIGR02150">
    <property type="entry name" value="IPP_isom_1"/>
    <property type="match status" value="1"/>
</dbReference>
<evidence type="ECO:0000256" key="4">
    <source>
        <dbReference type="ARBA" id="ARBA00022490"/>
    </source>
</evidence>
<dbReference type="AlphaFoldDB" id="A0A9Q4C7X2"/>
<comment type="similarity">
    <text evidence="2 10">Belongs to the IPP isomerase type 1 family.</text>
</comment>
<evidence type="ECO:0000256" key="8">
    <source>
        <dbReference type="ARBA" id="ARBA00023229"/>
    </source>
</evidence>
<dbReference type="GO" id="GO:0050992">
    <property type="term" value="P:dimethylallyl diphosphate biosynthetic process"/>
    <property type="evidence" value="ECO:0007669"/>
    <property type="project" value="UniProtKB-UniRule"/>
</dbReference>
<dbReference type="InterPro" id="IPR015797">
    <property type="entry name" value="NUDIX_hydrolase-like_dom_sf"/>
</dbReference>
<dbReference type="Gene3D" id="3.90.79.10">
    <property type="entry name" value="Nucleoside Triphosphate Pyrophosphohydrolase"/>
    <property type="match status" value="1"/>
</dbReference>
<dbReference type="GO" id="GO:0005737">
    <property type="term" value="C:cytoplasm"/>
    <property type="evidence" value="ECO:0007669"/>
    <property type="project" value="UniProtKB-SubCell"/>
</dbReference>
<feature type="binding site" evidence="10">
    <location>
        <position position="121"/>
    </location>
    <ligand>
        <name>Mn(2+)</name>
        <dbReference type="ChEBI" id="CHEBI:29035"/>
    </ligand>
</feature>
<dbReference type="GO" id="GO:0004452">
    <property type="term" value="F:isopentenyl-diphosphate delta-isomerase activity"/>
    <property type="evidence" value="ECO:0007669"/>
    <property type="project" value="UniProtKB-UniRule"/>
</dbReference>
<protein>
    <recommendedName>
        <fullName evidence="3 10">Isopentenyl-diphosphate Delta-isomerase</fullName>
        <shortName evidence="10">IPP isomerase</shortName>
        <ecNumber evidence="3 10">5.3.3.2</ecNumber>
    </recommendedName>
    <alternativeName>
        <fullName evidence="10">IPP:DMAPP isomerase</fullName>
    </alternativeName>
    <alternativeName>
        <fullName evidence="10">Isopentenyl pyrophosphate isomerase</fullName>
    </alternativeName>
</protein>
<dbReference type="Proteomes" id="UP001071478">
    <property type="component" value="Unassembled WGS sequence"/>
</dbReference>
<proteinExistence type="inferred from homology"/>
<sequence>MIKGRELVVLADDGGKPTGTAPKATVHTTDTPLHLAFSCYLIGGAGEVLLTRRALGKRTWPGVWTNSMCGHPGPGEDTVGALLRRGTQELGLKPEDLTDVTCVLPDFRYRAVDSSGIVEFEICPVYTARLAPGATVAPLPDEVDQMAWSTPSRLVDAVRCAPFAFSPWMGEQLAHAELRAALGVS</sequence>
<evidence type="ECO:0000259" key="12">
    <source>
        <dbReference type="PROSITE" id="PS51462"/>
    </source>
</evidence>
<dbReference type="InterPro" id="IPR056375">
    <property type="entry name" value="Idi_bact"/>
</dbReference>
<feature type="binding site" evidence="10">
    <location>
        <position position="119"/>
    </location>
    <ligand>
        <name>Mn(2+)</name>
        <dbReference type="ChEBI" id="CHEBI:29035"/>
    </ligand>
</feature>
<evidence type="ECO:0000313" key="13">
    <source>
        <dbReference type="EMBL" id="MCX7444244.1"/>
    </source>
</evidence>
<dbReference type="EMBL" id="JAPMKV010000001">
    <property type="protein sequence ID" value="MCX7444244.1"/>
    <property type="molecule type" value="Genomic_DNA"/>
</dbReference>
<comment type="pathway">
    <text evidence="1 10">Isoprenoid biosynthesis; dimethylallyl diphosphate biosynthesis; dimethylallyl diphosphate from isopentenyl diphosphate: step 1/1.</text>
</comment>
<evidence type="ECO:0000313" key="14">
    <source>
        <dbReference type="EMBL" id="MCX7467273.1"/>
    </source>
</evidence>
<dbReference type="HAMAP" id="MF_00202">
    <property type="entry name" value="Idi"/>
    <property type="match status" value="1"/>
</dbReference>
<dbReference type="Proteomes" id="UP001081709">
    <property type="component" value="Unassembled WGS sequence"/>
</dbReference>
<keyword evidence="8 10" id="KW-0414">Isoprene biosynthesis</keyword>
<comment type="subcellular location">
    <subcellularLocation>
        <location evidence="10">Cytoplasm</location>
    </subcellularLocation>
</comment>
<evidence type="ECO:0000256" key="9">
    <source>
        <dbReference type="ARBA" id="ARBA00023235"/>
    </source>
</evidence>
<feature type="active site" evidence="10 11">
    <location>
        <position position="121"/>
    </location>
</feature>
<feature type="binding site" evidence="10">
    <location>
        <position position="89"/>
    </location>
    <ligand>
        <name>Mg(2+)</name>
        <dbReference type="ChEBI" id="CHEBI:18420"/>
    </ligand>
</feature>
<keyword evidence="5 10" id="KW-0479">Metal-binding</keyword>
<dbReference type="PANTHER" id="PTHR10885:SF0">
    <property type="entry name" value="ISOPENTENYL-DIPHOSPHATE DELTA-ISOMERASE"/>
    <property type="match status" value="1"/>
</dbReference>
<evidence type="ECO:0000256" key="7">
    <source>
        <dbReference type="ARBA" id="ARBA00023211"/>
    </source>
</evidence>
<accession>A0A9Q4C7X2</accession>
<evidence type="ECO:0000256" key="1">
    <source>
        <dbReference type="ARBA" id="ARBA00004826"/>
    </source>
</evidence>